<dbReference type="InterPro" id="IPR006015">
    <property type="entry name" value="Universal_stress_UspA"/>
</dbReference>
<dbReference type="Gene3D" id="3.40.50.620">
    <property type="entry name" value="HUPs"/>
    <property type="match status" value="1"/>
</dbReference>
<dbReference type="InterPro" id="IPR006016">
    <property type="entry name" value="UspA"/>
</dbReference>
<dbReference type="CDD" id="cd23659">
    <property type="entry name" value="USP_At3g01520-like"/>
    <property type="match status" value="1"/>
</dbReference>
<dbReference type="PANTHER" id="PTHR46553:SF3">
    <property type="entry name" value="ADENINE NUCLEOTIDE ALPHA HYDROLASES-LIKE SUPERFAMILY PROTEIN"/>
    <property type="match status" value="1"/>
</dbReference>
<dbReference type="PRINTS" id="PR01438">
    <property type="entry name" value="UNVRSLSTRESS"/>
</dbReference>
<organism evidence="2">
    <name type="scientific">Fagus sylvatica</name>
    <name type="common">Beechnut</name>
    <dbReference type="NCBI Taxonomy" id="28930"/>
    <lineage>
        <taxon>Eukaryota</taxon>
        <taxon>Viridiplantae</taxon>
        <taxon>Streptophyta</taxon>
        <taxon>Embryophyta</taxon>
        <taxon>Tracheophyta</taxon>
        <taxon>Spermatophyta</taxon>
        <taxon>Magnoliopsida</taxon>
        <taxon>eudicotyledons</taxon>
        <taxon>Gunneridae</taxon>
        <taxon>Pentapetalae</taxon>
        <taxon>rosids</taxon>
        <taxon>fabids</taxon>
        <taxon>Fagales</taxon>
        <taxon>Fagaceae</taxon>
        <taxon>Fagus</taxon>
    </lineage>
</organism>
<protein>
    <recommendedName>
        <fullName evidence="1">UspA domain-containing protein</fullName>
    </recommendedName>
</protein>
<accession>A0A2N9I604</accession>
<evidence type="ECO:0000259" key="1">
    <source>
        <dbReference type="Pfam" id="PF00582"/>
    </source>
</evidence>
<proteinExistence type="predicted"/>
<name>A0A2N9I604_FAGSY</name>
<dbReference type="SUPFAM" id="SSF52402">
    <property type="entry name" value="Adenine nucleotide alpha hydrolases-like"/>
    <property type="match status" value="1"/>
</dbReference>
<reference evidence="2" key="1">
    <citation type="submission" date="2018-02" db="EMBL/GenBank/DDBJ databases">
        <authorList>
            <person name="Cohen D.B."/>
            <person name="Kent A.D."/>
        </authorList>
    </citation>
    <scope>NUCLEOTIDE SEQUENCE</scope>
</reference>
<sequence length="158" mass="17405">MAEKPVMLVAVDESDHSFYALEWTLDHFFPPNENHSFQLIVIHARVSPSLYVGMGGIGSGEFVTALNLDLKRSAERTIQKAKEMCSSKSLNDVPAEVHEGDPRNVLCEAIEKHQASILVVGSHGYGAVQRAVLGSVSDYCAHHGRCNVMIVKKPRLKH</sequence>
<dbReference type="InterPro" id="IPR014729">
    <property type="entry name" value="Rossmann-like_a/b/a_fold"/>
</dbReference>
<gene>
    <name evidence="2" type="ORF">FSB_LOCUS49329</name>
</gene>
<dbReference type="PANTHER" id="PTHR46553">
    <property type="entry name" value="ADENINE NUCLEOTIDE ALPHA HYDROLASES-LIKE SUPERFAMILY PROTEIN"/>
    <property type="match status" value="1"/>
</dbReference>
<dbReference type="Pfam" id="PF00582">
    <property type="entry name" value="Usp"/>
    <property type="match status" value="1"/>
</dbReference>
<feature type="domain" description="UspA" evidence="1">
    <location>
        <begin position="7"/>
        <end position="152"/>
    </location>
</feature>
<dbReference type="EMBL" id="OIVN01005223">
    <property type="protein sequence ID" value="SPD21447.1"/>
    <property type="molecule type" value="Genomic_DNA"/>
</dbReference>
<dbReference type="AlphaFoldDB" id="A0A2N9I604"/>
<evidence type="ECO:0000313" key="2">
    <source>
        <dbReference type="EMBL" id="SPD21447.1"/>
    </source>
</evidence>